<name>A0ABX7VCL9_9GAMM</name>
<evidence type="ECO:0000313" key="2">
    <source>
        <dbReference type="Proteomes" id="UP000665025"/>
    </source>
</evidence>
<evidence type="ECO:0000313" key="1">
    <source>
        <dbReference type="EMBL" id="QTL36274.1"/>
    </source>
</evidence>
<dbReference type="Proteomes" id="UP000665025">
    <property type="component" value="Chromosome 1"/>
</dbReference>
<sequence>MAVELDNDFADDAEFDNAGKLILSGMYSFESFNASLELRYSVVEYELSKFAGYSYSNASKRDGNHLGLLFHWCF</sequence>
<protein>
    <submittedName>
        <fullName evidence="1">Uncharacterized protein</fullName>
    </submittedName>
</protein>
<accession>A0ABX7VCL9</accession>
<dbReference type="RefSeq" id="WP_209052889.1">
    <property type="nucleotide sequence ID" value="NZ_CP072425.1"/>
</dbReference>
<gene>
    <name evidence="1" type="ORF">J5X90_04280</name>
</gene>
<reference evidence="1 2" key="1">
    <citation type="submission" date="2021-03" db="EMBL/GenBank/DDBJ databases">
        <title>Complete Genome of Pseudoalteromonas viridis Strain BBR56, a new biocontrol bacterial candidate.</title>
        <authorList>
            <person name="Handayani D.P."/>
            <person name="Isnansetyo A."/>
            <person name="Istiqomah I."/>
            <person name="Jumina J."/>
        </authorList>
    </citation>
    <scope>NUCLEOTIDE SEQUENCE [LARGE SCALE GENOMIC DNA]</scope>
    <source>
        <strain evidence="1 2">BBR56</strain>
    </source>
</reference>
<organism evidence="1 2">
    <name type="scientific">Pseudoalteromonas viridis</name>
    <dbReference type="NCBI Taxonomy" id="339617"/>
    <lineage>
        <taxon>Bacteria</taxon>
        <taxon>Pseudomonadati</taxon>
        <taxon>Pseudomonadota</taxon>
        <taxon>Gammaproteobacteria</taxon>
        <taxon>Alteromonadales</taxon>
        <taxon>Pseudoalteromonadaceae</taxon>
        <taxon>Pseudoalteromonas</taxon>
    </lineage>
</organism>
<dbReference type="EMBL" id="CP072425">
    <property type="protein sequence ID" value="QTL36274.1"/>
    <property type="molecule type" value="Genomic_DNA"/>
</dbReference>
<keyword evidence="2" id="KW-1185">Reference proteome</keyword>
<proteinExistence type="predicted"/>